<reference evidence="1 4" key="1">
    <citation type="submission" date="2015-07" db="EMBL/GenBank/DDBJ databases">
        <title>Comparative genome sequencing reveals within-host evolution of Neisseria meningitidis during.</title>
        <authorList>
            <person name="Klughammer J."/>
            <person name="Dittrich M."/>
            <person name="Mueller T."/>
            <person name="Blom J."/>
            <person name="Goesmann A."/>
            <person name="Vogel U."/>
            <person name="Frosch M."/>
            <person name="Bock C."/>
            <person name="Schoen C."/>
        </authorList>
    </citation>
    <scope>NUCLEOTIDE SEQUENCE [LARGE SCALE GENOMIC DNA]</scope>
    <source>
        <strain evidence="1 4">DE8555</strain>
    </source>
</reference>
<dbReference type="Proteomes" id="UP000092966">
    <property type="component" value="Chromosome"/>
</dbReference>
<reference evidence="2 3" key="2">
    <citation type="submission" date="2016-02" db="EMBL/GenBank/DDBJ databases">
        <authorList>
            <consortium name="Pathogen Informatics"/>
        </authorList>
    </citation>
    <scope>NUCLEOTIDE SEQUENCE [LARGE SCALE GENOMIC DNA]</scope>
    <source>
        <strain evidence="2 3">2842STDY5881531</strain>
    </source>
</reference>
<dbReference type="EMBL" id="CP012393">
    <property type="protein sequence ID" value="ANW91290.1"/>
    <property type="molecule type" value="Genomic_DNA"/>
</dbReference>
<accession>A0AAD2J6V1</accession>
<dbReference type="EMBL" id="FFEF01000001">
    <property type="protein sequence ID" value="CWT68718.1"/>
    <property type="molecule type" value="Genomic_DNA"/>
</dbReference>
<protein>
    <submittedName>
        <fullName evidence="2">Uncharacterized protein</fullName>
    </submittedName>
</protein>
<gene>
    <name evidence="1" type="ORF">DE8555_0725</name>
    <name evidence="2" type="ORF">ERS514851_00138</name>
</gene>
<sequence>MEIKHTRPSFPRSRESKRLGYRDFQSLPKRTIPDSRPCGDDGRVRFAISQATLPQILSVAGMPSCFNPPQTKCRLKPDFRRHFRLFPAVTANIDGFLQTRNAVDFQVRKLFGVARHIGFGNDGAFEAEFFRFFEPLLPACDGADFAA</sequence>
<evidence type="ECO:0000313" key="3">
    <source>
        <dbReference type="Proteomes" id="UP000069876"/>
    </source>
</evidence>
<evidence type="ECO:0000313" key="1">
    <source>
        <dbReference type="EMBL" id="ANW91290.1"/>
    </source>
</evidence>
<proteinExistence type="predicted"/>
<evidence type="ECO:0000313" key="4">
    <source>
        <dbReference type="Proteomes" id="UP000092966"/>
    </source>
</evidence>
<name>A0AAD2J6V1_NEIME</name>
<organism evidence="2 3">
    <name type="scientific">Neisseria meningitidis</name>
    <dbReference type="NCBI Taxonomy" id="487"/>
    <lineage>
        <taxon>Bacteria</taxon>
        <taxon>Pseudomonadati</taxon>
        <taxon>Pseudomonadota</taxon>
        <taxon>Betaproteobacteria</taxon>
        <taxon>Neisseriales</taxon>
        <taxon>Neisseriaceae</taxon>
        <taxon>Neisseria</taxon>
    </lineage>
</organism>
<dbReference type="Proteomes" id="UP000069876">
    <property type="component" value="Unassembled WGS sequence"/>
</dbReference>
<evidence type="ECO:0000313" key="2">
    <source>
        <dbReference type="EMBL" id="CWT68718.1"/>
    </source>
</evidence>
<dbReference type="AlphaFoldDB" id="A0AAD2J6V1"/>